<reference evidence="2 3" key="1">
    <citation type="submission" date="2020-04" db="EMBL/GenBank/DDBJ databases">
        <title>Perkinsus olseni comparative genomics.</title>
        <authorList>
            <person name="Bogema D.R."/>
        </authorList>
    </citation>
    <scope>NUCLEOTIDE SEQUENCE [LARGE SCALE GENOMIC DNA]</scope>
    <source>
        <strain evidence="2">ATCC PRA-205</strain>
    </source>
</reference>
<dbReference type="Gene3D" id="1.25.40.470">
    <property type="match status" value="1"/>
</dbReference>
<protein>
    <submittedName>
        <fullName evidence="2">Coatomer subunit beta</fullName>
    </submittedName>
</protein>
<evidence type="ECO:0000313" key="2">
    <source>
        <dbReference type="EMBL" id="KAF4720227.1"/>
    </source>
</evidence>
<dbReference type="AlphaFoldDB" id="A0A7J6RIH0"/>
<dbReference type="Proteomes" id="UP000574390">
    <property type="component" value="Unassembled WGS sequence"/>
</dbReference>
<evidence type="ECO:0000259" key="1">
    <source>
        <dbReference type="Pfam" id="PF23953"/>
    </source>
</evidence>
<feature type="domain" description="COPA/B TPR" evidence="1">
    <location>
        <begin position="11"/>
        <end position="98"/>
    </location>
</feature>
<dbReference type="Pfam" id="PF23953">
    <property type="entry name" value="TPR_COPA_B"/>
    <property type="match status" value="1"/>
</dbReference>
<evidence type="ECO:0000313" key="3">
    <source>
        <dbReference type="Proteomes" id="UP000574390"/>
    </source>
</evidence>
<organism evidence="2 3">
    <name type="scientific">Perkinsus olseni</name>
    <name type="common">Perkinsus atlanticus</name>
    <dbReference type="NCBI Taxonomy" id="32597"/>
    <lineage>
        <taxon>Eukaryota</taxon>
        <taxon>Sar</taxon>
        <taxon>Alveolata</taxon>
        <taxon>Perkinsozoa</taxon>
        <taxon>Perkinsea</taxon>
        <taxon>Perkinsida</taxon>
        <taxon>Perkinsidae</taxon>
        <taxon>Perkinsus</taxon>
    </lineage>
</organism>
<comment type="caution">
    <text evidence="2">The sequence shown here is derived from an EMBL/GenBank/DDBJ whole genome shotgun (WGS) entry which is preliminary data.</text>
</comment>
<sequence length="109" mass="11890">MLIKVTGVILTGDINLATTCYSQGCDVAGLMLIAQATADRSLLEKVASMAKEKEMWNVAFSASLLLGDAEGCVDILVDSHRLPEAVFFARTYCPSKLVNKDSDLFESWR</sequence>
<name>A0A7J6RIH0_PEROL</name>
<dbReference type="EMBL" id="JABANM010022030">
    <property type="protein sequence ID" value="KAF4720227.1"/>
    <property type="molecule type" value="Genomic_DNA"/>
</dbReference>
<accession>A0A7J6RIH0</accession>
<gene>
    <name evidence="2" type="primary">COPB2_2</name>
    <name evidence="2" type="ORF">FOZ62_021677</name>
</gene>
<proteinExistence type="predicted"/>
<dbReference type="InterPro" id="IPR056176">
    <property type="entry name" value="TPR_COPA_B"/>
</dbReference>
<feature type="non-terminal residue" evidence="2">
    <location>
        <position position="1"/>
    </location>
</feature>